<protein>
    <submittedName>
        <fullName evidence="2">Uncharacterized protein</fullName>
    </submittedName>
</protein>
<comment type="caution">
    <text evidence="2">The sequence shown here is derived from an EMBL/GenBank/DDBJ whole genome shotgun (WGS) entry which is preliminary data.</text>
</comment>
<dbReference type="AlphaFoldDB" id="A0A4C1ZYM6"/>
<feature type="compositionally biased region" description="Basic and acidic residues" evidence="1">
    <location>
        <begin position="14"/>
        <end position="25"/>
    </location>
</feature>
<feature type="compositionally biased region" description="Basic and acidic residues" evidence="1">
    <location>
        <begin position="35"/>
        <end position="57"/>
    </location>
</feature>
<organism evidence="2 3">
    <name type="scientific">Eumeta variegata</name>
    <name type="common">Bagworm moth</name>
    <name type="synonym">Eumeta japonica</name>
    <dbReference type="NCBI Taxonomy" id="151549"/>
    <lineage>
        <taxon>Eukaryota</taxon>
        <taxon>Metazoa</taxon>
        <taxon>Ecdysozoa</taxon>
        <taxon>Arthropoda</taxon>
        <taxon>Hexapoda</taxon>
        <taxon>Insecta</taxon>
        <taxon>Pterygota</taxon>
        <taxon>Neoptera</taxon>
        <taxon>Endopterygota</taxon>
        <taxon>Lepidoptera</taxon>
        <taxon>Glossata</taxon>
        <taxon>Ditrysia</taxon>
        <taxon>Tineoidea</taxon>
        <taxon>Psychidae</taxon>
        <taxon>Oiketicinae</taxon>
        <taxon>Eumeta</taxon>
    </lineage>
</organism>
<proteinExistence type="predicted"/>
<accession>A0A4C1ZYM6</accession>
<keyword evidence="3" id="KW-1185">Reference proteome</keyword>
<evidence type="ECO:0000256" key="1">
    <source>
        <dbReference type="SAM" id="MobiDB-lite"/>
    </source>
</evidence>
<sequence>MNNDGLGPPLARYFPERITETADRKRYSKVTAGDAQRERQKATPATDRHDQRDEARTLRWGGSASVLALRCCIPI</sequence>
<name>A0A4C1ZYM6_EUMVA</name>
<reference evidence="2 3" key="1">
    <citation type="journal article" date="2019" name="Commun. Biol.">
        <title>The bagworm genome reveals a unique fibroin gene that provides high tensile strength.</title>
        <authorList>
            <person name="Kono N."/>
            <person name="Nakamura H."/>
            <person name="Ohtoshi R."/>
            <person name="Tomita M."/>
            <person name="Numata K."/>
            <person name="Arakawa K."/>
        </authorList>
    </citation>
    <scope>NUCLEOTIDE SEQUENCE [LARGE SCALE GENOMIC DNA]</scope>
</reference>
<dbReference type="EMBL" id="BGZK01002228">
    <property type="protein sequence ID" value="GBP91973.1"/>
    <property type="molecule type" value="Genomic_DNA"/>
</dbReference>
<dbReference type="Proteomes" id="UP000299102">
    <property type="component" value="Unassembled WGS sequence"/>
</dbReference>
<evidence type="ECO:0000313" key="3">
    <source>
        <dbReference type="Proteomes" id="UP000299102"/>
    </source>
</evidence>
<feature type="region of interest" description="Disordered" evidence="1">
    <location>
        <begin position="1"/>
        <end position="57"/>
    </location>
</feature>
<evidence type="ECO:0000313" key="2">
    <source>
        <dbReference type="EMBL" id="GBP91973.1"/>
    </source>
</evidence>
<gene>
    <name evidence="2" type="ORF">EVAR_59367_1</name>
</gene>